<keyword evidence="2" id="KW-1185">Reference proteome</keyword>
<dbReference type="EMBL" id="CAXAMM010005513">
    <property type="protein sequence ID" value="CAK9007509.1"/>
    <property type="molecule type" value="Genomic_DNA"/>
</dbReference>
<evidence type="ECO:0000313" key="1">
    <source>
        <dbReference type="EMBL" id="CAK9007509.1"/>
    </source>
</evidence>
<comment type="caution">
    <text evidence="1">The sequence shown here is derived from an EMBL/GenBank/DDBJ whole genome shotgun (WGS) entry which is preliminary data.</text>
</comment>
<sequence>MPFPAEAPTTIPLSWKQKQRVCVNAGLRCMNAPMVLLSLCSMVFSLPHLKWDEPIDHLELFAGVCSISRGEWEERRSAIAMDLKFGAEQDILSNVGFCNMVYQVLNLRPGAAMWAAPVCSTWIYLSLG</sequence>
<accession>A0ABP0IZR8</accession>
<protein>
    <submittedName>
        <fullName evidence="1">Uncharacterized protein</fullName>
    </submittedName>
</protein>
<gene>
    <name evidence="1" type="ORF">SCF082_LOCUS9485</name>
</gene>
<evidence type="ECO:0000313" key="2">
    <source>
        <dbReference type="Proteomes" id="UP001642464"/>
    </source>
</evidence>
<organism evidence="1 2">
    <name type="scientific">Durusdinium trenchii</name>
    <dbReference type="NCBI Taxonomy" id="1381693"/>
    <lineage>
        <taxon>Eukaryota</taxon>
        <taxon>Sar</taxon>
        <taxon>Alveolata</taxon>
        <taxon>Dinophyceae</taxon>
        <taxon>Suessiales</taxon>
        <taxon>Symbiodiniaceae</taxon>
        <taxon>Durusdinium</taxon>
    </lineage>
</organism>
<name>A0ABP0IZR8_9DINO</name>
<reference evidence="1 2" key="1">
    <citation type="submission" date="2024-02" db="EMBL/GenBank/DDBJ databases">
        <authorList>
            <person name="Chen Y."/>
            <person name="Shah S."/>
            <person name="Dougan E. K."/>
            <person name="Thang M."/>
            <person name="Chan C."/>
        </authorList>
    </citation>
    <scope>NUCLEOTIDE SEQUENCE [LARGE SCALE GENOMIC DNA]</scope>
</reference>
<proteinExistence type="predicted"/>
<dbReference type="Proteomes" id="UP001642464">
    <property type="component" value="Unassembled WGS sequence"/>
</dbReference>